<accession>A0A9N8ZM20</accession>
<evidence type="ECO:0000313" key="2">
    <source>
        <dbReference type="Proteomes" id="UP000789739"/>
    </source>
</evidence>
<dbReference type="EMBL" id="CAJVPI010000205">
    <property type="protein sequence ID" value="CAG8500428.1"/>
    <property type="molecule type" value="Genomic_DNA"/>
</dbReference>
<dbReference type="OrthoDB" id="2330475at2759"/>
<name>A0A9N8ZM20_9GLOM</name>
<gene>
    <name evidence="1" type="ORF">PBRASI_LOCUS2578</name>
</gene>
<protein>
    <submittedName>
        <fullName evidence="1">3552_t:CDS:1</fullName>
    </submittedName>
</protein>
<proteinExistence type="predicted"/>
<evidence type="ECO:0000313" key="1">
    <source>
        <dbReference type="EMBL" id="CAG8500428.1"/>
    </source>
</evidence>
<organism evidence="1 2">
    <name type="scientific">Paraglomus brasilianum</name>
    <dbReference type="NCBI Taxonomy" id="144538"/>
    <lineage>
        <taxon>Eukaryota</taxon>
        <taxon>Fungi</taxon>
        <taxon>Fungi incertae sedis</taxon>
        <taxon>Mucoromycota</taxon>
        <taxon>Glomeromycotina</taxon>
        <taxon>Glomeromycetes</taxon>
        <taxon>Paraglomerales</taxon>
        <taxon>Paraglomeraceae</taxon>
        <taxon>Paraglomus</taxon>
    </lineage>
</organism>
<dbReference type="Proteomes" id="UP000789739">
    <property type="component" value="Unassembled WGS sequence"/>
</dbReference>
<keyword evidence="2" id="KW-1185">Reference proteome</keyword>
<reference evidence="1" key="1">
    <citation type="submission" date="2021-06" db="EMBL/GenBank/DDBJ databases">
        <authorList>
            <person name="Kallberg Y."/>
            <person name="Tangrot J."/>
            <person name="Rosling A."/>
        </authorList>
    </citation>
    <scope>NUCLEOTIDE SEQUENCE</scope>
    <source>
        <strain evidence="1">BR232B</strain>
    </source>
</reference>
<comment type="caution">
    <text evidence="1">The sequence shown here is derived from an EMBL/GenBank/DDBJ whole genome shotgun (WGS) entry which is preliminary data.</text>
</comment>
<sequence>MSMGKDMDVFFGEVALFASAEDFDLRKSDAESRSVSRKIDIVWSTKPPGICDRRN</sequence>
<dbReference type="AlphaFoldDB" id="A0A9N8ZM20"/>